<gene>
    <name evidence="8" type="ORF">Mal48_28960</name>
</gene>
<dbReference type="Proteomes" id="UP000315724">
    <property type="component" value="Chromosome"/>
</dbReference>
<dbReference type="Pfam" id="PF07635">
    <property type="entry name" value="PSCyt1"/>
    <property type="match status" value="1"/>
</dbReference>
<dbReference type="InterPro" id="IPR013043">
    <property type="entry name" value="DUF1595"/>
</dbReference>
<dbReference type="KEGG" id="tpol:Mal48_28960"/>
<evidence type="ECO:0008006" key="10">
    <source>
        <dbReference type="Google" id="ProtNLM"/>
    </source>
</evidence>
<evidence type="ECO:0000259" key="5">
    <source>
        <dbReference type="Pfam" id="PF07631"/>
    </source>
</evidence>
<keyword evidence="1" id="KW-0732">Signal</keyword>
<accession>A0A517QPV4</accession>
<dbReference type="Pfam" id="PF07626">
    <property type="entry name" value="PSD3"/>
    <property type="match status" value="1"/>
</dbReference>
<evidence type="ECO:0000259" key="2">
    <source>
        <dbReference type="Pfam" id="PF07624"/>
    </source>
</evidence>
<evidence type="ECO:0000256" key="1">
    <source>
        <dbReference type="SAM" id="SignalP"/>
    </source>
</evidence>
<dbReference type="InterPro" id="IPR013036">
    <property type="entry name" value="DUF1587"/>
</dbReference>
<sequence precursor="true">MMNRLSFELLSNFLVFLLVVTSSTDAGELAPAGTQEFFSSHCVDCHDSTTKEGGLDLSALGKNLLDPQTMAIWVRIHDRVDAGEMPPKVAEAVPATVRQAFLKATSTELESAHRQKKGTVLRRLNGREYENTINDLFGTNIRLAAMLPPDGRSHEFDNVGNALNMSMVQLRQYLKVMERVLDASIASAVTPPEPTFIKTGYAETSEGDRFIGDKWLKAKDGAVVFFQDFSYPTGMLRSAGTRSSGLYRIRVTGYAYQSDEPVTFSVGATTFVRGVERPTFGYFSMPPGKPTTIELTAWIENRYMLDIRPYGIYDEKYEIKNKGVENYTGPGLAIQSVEFEGPLINEFPSRGHKLLFTGLDRKEVEPRNPNDRKKSWYKPKFEVNSSNPSEDARVALLRVAEHAFRRPVTADQVEPYVALFLAEMKSGESFEQALRTATTAIFCSPSFLYFNEPSGKLDDYALANRLSYFLTRSFPDEALRSCASQKQLTSPVVLKEQTDRLLQGRHSERFIDDFTDAWLNLREIEFTTPDRNLFPEYDAFLLDSMIKETRAYFAEQIKNNLPVETIVKSDFAMLNNRLADHYQIDGVHGPEIRKVKLPPGHVRGGFLSQASIHKVSANGTNTSPVVRGVWVLERIMGKHAPPPPPGISGVEPDIRGASTLREILARHRSSESCRACHEMIDPPGFALESFNPIGGWRDNFRSIGNGEKVNLIVHGRKTRYRVGLKVDASGEFSDGRKFVGFQEFKDHLAEEEYLLTQSFVQKLLVFATGRELGFSDRDEISMIVETAIKEQHGIRDLIHDVIQSEIFKSK</sequence>
<dbReference type="InterPro" id="IPR013042">
    <property type="entry name" value="DUF1592"/>
</dbReference>
<feature type="domain" description="DUF1585" evidence="2">
    <location>
        <begin position="734"/>
        <end position="807"/>
    </location>
</feature>
<feature type="domain" description="DUF1587" evidence="3">
    <location>
        <begin position="122"/>
        <end position="184"/>
    </location>
</feature>
<dbReference type="InterPro" id="IPR011478">
    <property type="entry name" value="DUF1585"/>
</dbReference>
<dbReference type="RefSeq" id="WP_197441691.1">
    <property type="nucleotide sequence ID" value="NZ_CP036267.1"/>
</dbReference>
<name>A0A517QPV4_9PLAN</name>
<evidence type="ECO:0000259" key="3">
    <source>
        <dbReference type="Pfam" id="PF07626"/>
    </source>
</evidence>
<dbReference type="Pfam" id="PF07627">
    <property type="entry name" value="PSCyt3"/>
    <property type="match status" value="1"/>
</dbReference>
<feature type="domain" description="DUF1595" evidence="7">
    <location>
        <begin position="392"/>
        <end position="452"/>
    </location>
</feature>
<dbReference type="Pfam" id="PF07631">
    <property type="entry name" value="PSD4"/>
    <property type="match status" value="1"/>
</dbReference>
<feature type="signal peptide" evidence="1">
    <location>
        <begin position="1"/>
        <end position="26"/>
    </location>
</feature>
<evidence type="ECO:0000313" key="9">
    <source>
        <dbReference type="Proteomes" id="UP000315724"/>
    </source>
</evidence>
<feature type="domain" description="DUF1592" evidence="5">
    <location>
        <begin position="457"/>
        <end position="584"/>
    </location>
</feature>
<dbReference type="Pfam" id="PF07624">
    <property type="entry name" value="PSD2"/>
    <property type="match status" value="1"/>
</dbReference>
<dbReference type="Pfam" id="PF07637">
    <property type="entry name" value="PSD5"/>
    <property type="match status" value="1"/>
</dbReference>
<dbReference type="InterPro" id="IPR013039">
    <property type="entry name" value="DUF1588"/>
</dbReference>
<organism evidence="8 9">
    <name type="scientific">Thalassoglobus polymorphus</name>
    <dbReference type="NCBI Taxonomy" id="2527994"/>
    <lineage>
        <taxon>Bacteria</taxon>
        <taxon>Pseudomonadati</taxon>
        <taxon>Planctomycetota</taxon>
        <taxon>Planctomycetia</taxon>
        <taxon>Planctomycetales</taxon>
        <taxon>Planctomycetaceae</taxon>
        <taxon>Thalassoglobus</taxon>
    </lineage>
</organism>
<feature type="chain" id="PRO_5022081299" description="Planctomycete cytochrome C" evidence="1">
    <location>
        <begin position="27"/>
        <end position="810"/>
    </location>
</feature>
<dbReference type="AlphaFoldDB" id="A0A517QPV4"/>
<dbReference type="InterPro" id="IPR011429">
    <property type="entry name" value="Cyt_c_Planctomycete-type"/>
</dbReference>
<feature type="domain" description="DUF1588" evidence="4">
    <location>
        <begin position="603"/>
        <end position="698"/>
    </location>
</feature>
<evidence type="ECO:0000259" key="4">
    <source>
        <dbReference type="Pfam" id="PF07627"/>
    </source>
</evidence>
<evidence type="ECO:0000259" key="6">
    <source>
        <dbReference type="Pfam" id="PF07635"/>
    </source>
</evidence>
<evidence type="ECO:0000313" key="8">
    <source>
        <dbReference type="EMBL" id="QDT33642.1"/>
    </source>
</evidence>
<keyword evidence="9" id="KW-1185">Reference proteome</keyword>
<proteinExistence type="predicted"/>
<feature type="domain" description="Cytochrome C Planctomycete-type" evidence="6">
    <location>
        <begin position="42"/>
        <end position="88"/>
    </location>
</feature>
<dbReference type="EMBL" id="CP036267">
    <property type="protein sequence ID" value="QDT33642.1"/>
    <property type="molecule type" value="Genomic_DNA"/>
</dbReference>
<protein>
    <recommendedName>
        <fullName evidence="10">Planctomycete cytochrome C</fullName>
    </recommendedName>
</protein>
<evidence type="ECO:0000259" key="7">
    <source>
        <dbReference type="Pfam" id="PF07637"/>
    </source>
</evidence>
<reference evidence="8 9" key="1">
    <citation type="submission" date="2019-02" db="EMBL/GenBank/DDBJ databases">
        <title>Deep-cultivation of Planctomycetes and their phenomic and genomic characterization uncovers novel biology.</title>
        <authorList>
            <person name="Wiegand S."/>
            <person name="Jogler M."/>
            <person name="Boedeker C."/>
            <person name="Pinto D."/>
            <person name="Vollmers J."/>
            <person name="Rivas-Marin E."/>
            <person name="Kohn T."/>
            <person name="Peeters S.H."/>
            <person name="Heuer A."/>
            <person name="Rast P."/>
            <person name="Oberbeckmann S."/>
            <person name="Bunk B."/>
            <person name="Jeske O."/>
            <person name="Meyerdierks A."/>
            <person name="Storesund J.E."/>
            <person name="Kallscheuer N."/>
            <person name="Luecker S."/>
            <person name="Lage O.M."/>
            <person name="Pohl T."/>
            <person name="Merkel B.J."/>
            <person name="Hornburger P."/>
            <person name="Mueller R.-W."/>
            <person name="Bruemmer F."/>
            <person name="Labrenz M."/>
            <person name="Spormann A.M."/>
            <person name="Op den Camp H."/>
            <person name="Overmann J."/>
            <person name="Amann R."/>
            <person name="Jetten M.S.M."/>
            <person name="Mascher T."/>
            <person name="Medema M.H."/>
            <person name="Devos D.P."/>
            <person name="Kaster A.-K."/>
            <person name="Ovreas L."/>
            <person name="Rohde M."/>
            <person name="Galperin M.Y."/>
            <person name="Jogler C."/>
        </authorList>
    </citation>
    <scope>NUCLEOTIDE SEQUENCE [LARGE SCALE GENOMIC DNA]</scope>
    <source>
        <strain evidence="8 9">Mal48</strain>
    </source>
</reference>